<evidence type="ECO:0000256" key="12">
    <source>
        <dbReference type="ARBA" id="ARBA00033413"/>
    </source>
</evidence>
<comment type="function">
    <text evidence="10">Catalyzes the transfer of pyrophosphate from adenosine triphosphate (ATP) to 6-hydroxymethyl-7,8-dihydropterin, an enzymatic step in folate biosynthesis pathway.</text>
</comment>
<evidence type="ECO:0000256" key="11">
    <source>
        <dbReference type="ARBA" id="ARBA00029766"/>
    </source>
</evidence>
<evidence type="ECO:0000256" key="5">
    <source>
        <dbReference type="ARBA" id="ARBA00022679"/>
    </source>
</evidence>
<dbReference type="GO" id="GO:0005524">
    <property type="term" value="F:ATP binding"/>
    <property type="evidence" value="ECO:0007669"/>
    <property type="project" value="UniProtKB-KW"/>
</dbReference>
<keyword evidence="6" id="KW-0547">Nucleotide-binding</keyword>
<dbReference type="PANTHER" id="PTHR43071">
    <property type="entry name" value="2-AMINO-4-HYDROXY-6-HYDROXYMETHYLDIHYDROPTERIDINE PYROPHOSPHOKINASE"/>
    <property type="match status" value="1"/>
</dbReference>
<keyword evidence="9" id="KW-0289">Folate biosynthesis</keyword>
<keyword evidence="8" id="KW-0067">ATP-binding</keyword>
<feature type="domain" description="7,8-dihydro-6-hydroxymethylpterin-pyrophosphokinase" evidence="13">
    <location>
        <begin position="100"/>
        <end position="111"/>
    </location>
</feature>
<dbReference type="InterPro" id="IPR000550">
    <property type="entry name" value="Hppk"/>
</dbReference>
<evidence type="ECO:0000259" key="13">
    <source>
        <dbReference type="PROSITE" id="PS00794"/>
    </source>
</evidence>
<evidence type="ECO:0000256" key="7">
    <source>
        <dbReference type="ARBA" id="ARBA00022777"/>
    </source>
</evidence>
<dbReference type="EC" id="2.7.6.3" evidence="3"/>
<evidence type="ECO:0000256" key="2">
    <source>
        <dbReference type="ARBA" id="ARBA00005810"/>
    </source>
</evidence>
<accession>A0A369CMA9</accession>
<evidence type="ECO:0000313" key="14">
    <source>
        <dbReference type="EMBL" id="RCX33577.1"/>
    </source>
</evidence>
<evidence type="ECO:0000256" key="6">
    <source>
        <dbReference type="ARBA" id="ARBA00022741"/>
    </source>
</evidence>
<evidence type="ECO:0000256" key="9">
    <source>
        <dbReference type="ARBA" id="ARBA00022909"/>
    </source>
</evidence>
<dbReference type="NCBIfam" id="TIGR01498">
    <property type="entry name" value="folK"/>
    <property type="match status" value="1"/>
</dbReference>
<dbReference type="UniPathway" id="UPA00077">
    <property type="reaction ID" value="UER00155"/>
</dbReference>
<dbReference type="Pfam" id="PF01288">
    <property type="entry name" value="HPPK"/>
    <property type="match status" value="1"/>
</dbReference>
<evidence type="ECO:0000256" key="1">
    <source>
        <dbReference type="ARBA" id="ARBA00005051"/>
    </source>
</evidence>
<dbReference type="GO" id="GO:0003848">
    <property type="term" value="F:2-amino-4-hydroxy-6-hydroxymethyldihydropteridine diphosphokinase activity"/>
    <property type="evidence" value="ECO:0007669"/>
    <property type="project" value="UniProtKB-EC"/>
</dbReference>
<keyword evidence="7 14" id="KW-0418">Kinase</keyword>
<reference evidence="14 15" key="1">
    <citation type="submission" date="2018-07" db="EMBL/GenBank/DDBJ databases">
        <title>Genomic Encyclopedia of Type Strains, Phase IV (KMG-IV): sequencing the most valuable type-strain genomes for metagenomic binning, comparative biology and taxonomic classification.</title>
        <authorList>
            <person name="Goeker M."/>
        </authorList>
    </citation>
    <scope>NUCLEOTIDE SEQUENCE [LARGE SCALE GENOMIC DNA]</scope>
    <source>
        <strain evidence="14 15">DSM 26407</strain>
    </source>
</reference>
<evidence type="ECO:0000256" key="8">
    <source>
        <dbReference type="ARBA" id="ARBA00022840"/>
    </source>
</evidence>
<dbReference type="PROSITE" id="PS00794">
    <property type="entry name" value="HPPK"/>
    <property type="match status" value="1"/>
</dbReference>
<gene>
    <name evidence="14" type="ORF">DFQ59_101882</name>
</gene>
<dbReference type="CDD" id="cd00483">
    <property type="entry name" value="HPPK"/>
    <property type="match status" value="1"/>
</dbReference>
<dbReference type="EMBL" id="QPJY01000001">
    <property type="protein sequence ID" value="RCX33577.1"/>
    <property type="molecule type" value="Genomic_DNA"/>
</dbReference>
<dbReference type="GO" id="GO:0016301">
    <property type="term" value="F:kinase activity"/>
    <property type="evidence" value="ECO:0007669"/>
    <property type="project" value="UniProtKB-KW"/>
</dbReference>
<evidence type="ECO:0000256" key="4">
    <source>
        <dbReference type="ARBA" id="ARBA00016218"/>
    </source>
</evidence>
<comment type="similarity">
    <text evidence="2">Belongs to the HPPK family.</text>
</comment>
<dbReference type="Gene3D" id="3.30.70.560">
    <property type="entry name" value="7,8-Dihydro-6-hydroxymethylpterin-pyrophosphokinase HPPK"/>
    <property type="match status" value="1"/>
</dbReference>
<dbReference type="PANTHER" id="PTHR43071:SF1">
    <property type="entry name" value="2-AMINO-4-HYDROXY-6-HYDROXYMETHYLDIHYDROPTERIDINE PYROPHOSPHOKINASE"/>
    <property type="match status" value="1"/>
</dbReference>
<proteinExistence type="inferred from homology"/>
<evidence type="ECO:0000313" key="15">
    <source>
        <dbReference type="Proteomes" id="UP000252707"/>
    </source>
</evidence>
<dbReference type="GO" id="GO:0046654">
    <property type="term" value="P:tetrahydrofolate biosynthetic process"/>
    <property type="evidence" value="ECO:0007669"/>
    <property type="project" value="UniProtKB-UniPathway"/>
</dbReference>
<keyword evidence="5" id="KW-0808">Transferase</keyword>
<dbReference type="GO" id="GO:0046656">
    <property type="term" value="P:folic acid biosynthetic process"/>
    <property type="evidence" value="ECO:0007669"/>
    <property type="project" value="UniProtKB-KW"/>
</dbReference>
<protein>
    <recommendedName>
        <fullName evidence="4">2-amino-4-hydroxy-6-hydroxymethyldihydropteridine pyrophosphokinase</fullName>
        <ecNumber evidence="3">2.7.6.3</ecNumber>
    </recommendedName>
    <alternativeName>
        <fullName evidence="11">6-hydroxymethyl-7,8-dihydropterin pyrophosphokinase</fullName>
    </alternativeName>
    <alternativeName>
        <fullName evidence="12">7,8-dihydro-6-hydroxymethylpterin-pyrophosphokinase</fullName>
    </alternativeName>
</protein>
<dbReference type="RefSeq" id="WP_114278403.1">
    <property type="nucleotide sequence ID" value="NZ_QPJY01000001.1"/>
</dbReference>
<organism evidence="14 15">
    <name type="scientific">Thioalbus denitrificans</name>
    <dbReference type="NCBI Taxonomy" id="547122"/>
    <lineage>
        <taxon>Bacteria</taxon>
        <taxon>Pseudomonadati</taxon>
        <taxon>Pseudomonadota</taxon>
        <taxon>Gammaproteobacteria</taxon>
        <taxon>Chromatiales</taxon>
        <taxon>Ectothiorhodospiraceae</taxon>
        <taxon>Thioalbus</taxon>
    </lineage>
</organism>
<dbReference type="OrthoDB" id="9808041at2"/>
<sequence length="172" mass="18236">MSPAGRPATPAPVTAFIGLGSNLEDPPGQLRAALRELEGLPETRLTAHSPLYRSAPVGPPGQPDYINAVAALATRLTPEALLAGLQAIEGAHGRRREGVRWGPRTLDLDLLLYGEQVLSTPALTLPHPRLTERAFVLRPLADIAPGLRLPDGSAVEAHLRRCPPGGLVRLEA</sequence>
<name>A0A369CMA9_9GAMM</name>
<dbReference type="SUPFAM" id="SSF55083">
    <property type="entry name" value="6-hydroxymethyl-7,8-dihydropterin pyrophosphokinase, HPPK"/>
    <property type="match status" value="1"/>
</dbReference>
<keyword evidence="15" id="KW-1185">Reference proteome</keyword>
<evidence type="ECO:0000256" key="10">
    <source>
        <dbReference type="ARBA" id="ARBA00029409"/>
    </source>
</evidence>
<comment type="caution">
    <text evidence="14">The sequence shown here is derived from an EMBL/GenBank/DDBJ whole genome shotgun (WGS) entry which is preliminary data.</text>
</comment>
<evidence type="ECO:0000256" key="3">
    <source>
        <dbReference type="ARBA" id="ARBA00013253"/>
    </source>
</evidence>
<dbReference type="InterPro" id="IPR035907">
    <property type="entry name" value="Hppk_sf"/>
</dbReference>
<dbReference type="Proteomes" id="UP000252707">
    <property type="component" value="Unassembled WGS sequence"/>
</dbReference>
<dbReference type="AlphaFoldDB" id="A0A369CMA9"/>
<comment type="pathway">
    <text evidence="1">Cofactor biosynthesis; tetrahydrofolate biosynthesis; 2-amino-4-hydroxy-6-hydroxymethyl-7,8-dihydropteridine diphosphate from 7,8-dihydroneopterin triphosphate: step 4/4.</text>
</comment>